<name>A0A1V4IU57_9CLOT</name>
<dbReference type="Pfam" id="PF01061">
    <property type="entry name" value="ABC2_membrane"/>
    <property type="match status" value="1"/>
</dbReference>
<evidence type="ECO:0000256" key="2">
    <source>
        <dbReference type="ARBA" id="ARBA00022692"/>
    </source>
</evidence>
<accession>A0A1V4IU57</accession>
<dbReference type="PANTHER" id="PTHR43229">
    <property type="entry name" value="NODULATION PROTEIN J"/>
    <property type="match status" value="1"/>
</dbReference>
<dbReference type="PANTHER" id="PTHR43229:SF3">
    <property type="entry name" value="ABC-TYPE MULTIDRUG TRANSPORT SYSTEM, PERMEASE COMPONENT"/>
    <property type="match status" value="1"/>
</dbReference>
<feature type="transmembrane region" description="Helical" evidence="5">
    <location>
        <begin position="102"/>
        <end position="122"/>
    </location>
</feature>
<feature type="transmembrane region" description="Helical" evidence="5">
    <location>
        <begin position="221"/>
        <end position="241"/>
    </location>
</feature>
<dbReference type="InterPro" id="IPR047817">
    <property type="entry name" value="ABC2_TM_bact-type"/>
</dbReference>
<dbReference type="Proteomes" id="UP000191056">
    <property type="component" value="Unassembled WGS sequence"/>
</dbReference>
<evidence type="ECO:0000313" key="8">
    <source>
        <dbReference type="Proteomes" id="UP000191056"/>
    </source>
</evidence>
<evidence type="ECO:0000313" key="7">
    <source>
        <dbReference type="EMBL" id="OPJ63325.1"/>
    </source>
</evidence>
<reference evidence="7 8" key="1">
    <citation type="submission" date="2017-03" db="EMBL/GenBank/DDBJ databases">
        <title>Genome sequence of Clostridium chromiireducens DSM 23318.</title>
        <authorList>
            <person name="Poehlein A."/>
            <person name="Daniel R."/>
        </authorList>
    </citation>
    <scope>NUCLEOTIDE SEQUENCE [LARGE SCALE GENOMIC DNA]</scope>
    <source>
        <strain evidence="7 8">DSM 23318</strain>
    </source>
</reference>
<organism evidence="7 8">
    <name type="scientific">Clostridium chromiireducens</name>
    <dbReference type="NCBI Taxonomy" id="225345"/>
    <lineage>
        <taxon>Bacteria</taxon>
        <taxon>Bacillati</taxon>
        <taxon>Bacillota</taxon>
        <taxon>Clostridia</taxon>
        <taxon>Eubacteriales</taxon>
        <taxon>Clostridiaceae</taxon>
        <taxon>Clostridium</taxon>
    </lineage>
</organism>
<dbReference type="InterPro" id="IPR051784">
    <property type="entry name" value="Nod_factor_ABC_transporter"/>
</dbReference>
<dbReference type="OrthoDB" id="2589236at2"/>
<keyword evidence="4 5" id="KW-0472">Membrane</keyword>
<proteinExistence type="inferred from homology"/>
<feature type="transmembrane region" description="Helical" evidence="5">
    <location>
        <begin position="20"/>
        <end position="41"/>
    </location>
</feature>
<keyword evidence="5" id="KW-1003">Cell membrane</keyword>
<evidence type="ECO:0000256" key="5">
    <source>
        <dbReference type="RuleBase" id="RU361157"/>
    </source>
</evidence>
<evidence type="ECO:0000259" key="6">
    <source>
        <dbReference type="PROSITE" id="PS51012"/>
    </source>
</evidence>
<protein>
    <recommendedName>
        <fullName evidence="5">Transport permease protein</fullName>
    </recommendedName>
</protein>
<dbReference type="AlphaFoldDB" id="A0A1V4IU57"/>
<feature type="transmembrane region" description="Helical" evidence="5">
    <location>
        <begin position="164"/>
        <end position="184"/>
    </location>
</feature>
<dbReference type="RefSeq" id="WP_079439231.1">
    <property type="nucleotide sequence ID" value="NZ_MZGT01000018.1"/>
</dbReference>
<dbReference type="InterPro" id="IPR013525">
    <property type="entry name" value="ABC2_TM"/>
</dbReference>
<comment type="subcellular location">
    <subcellularLocation>
        <location evidence="5">Cell membrane</location>
        <topology evidence="5">Multi-pass membrane protein</topology>
    </subcellularLocation>
    <subcellularLocation>
        <location evidence="1">Membrane</location>
        <topology evidence="1">Multi-pass membrane protein</topology>
    </subcellularLocation>
</comment>
<keyword evidence="3 5" id="KW-1133">Transmembrane helix</keyword>
<gene>
    <name evidence="7" type="ORF">CLCHR_16650</name>
</gene>
<keyword evidence="5" id="KW-0813">Transport</keyword>
<feature type="transmembrane region" description="Helical" evidence="5">
    <location>
        <begin position="134"/>
        <end position="157"/>
    </location>
</feature>
<keyword evidence="2 5" id="KW-0812">Transmembrane</keyword>
<dbReference type="STRING" id="225345.CLCHR_16650"/>
<comment type="similarity">
    <text evidence="5">Belongs to the ABC-2 integral membrane protein family.</text>
</comment>
<feature type="transmembrane region" description="Helical" evidence="5">
    <location>
        <begin position="53"/>
        <end position="75"/>
    </location>
</feature>
<evidence type="ECO:0000256" key="3">
    <source>
        <dbReference type="ARBA" id="ARBA00022989"/>
    </source>
</evidence>
<dbReference type="EMBL" id="MZGT01000018">
    <property type="protein sequence ID" value="OPJ63325.1"/>
    <property type="molecule type" value="Genomic_DNA"/>
</dbReference>
<dbReference type="PROSITE" id="PS51012">
    <property type="entry name" value="ABC_TM2"/>
    <property type="match status" value="1"/>
</dbReference>
<keyword evidence="8" id="KW-1185">Reference proteome</keyword>
<sequence>MILLRLIKQDFRNLITTPVIVTVCVIYPWLLIGLFGFIFSSLYGGDGVTSYDFYGVTMMMYLIISSVTVTPNTFMENKLRQGNIRIAYAPVSRISIYMSKIISSYLFMGISFSIHMLIMNYFNIVNFGGSNFIYILVLFMVFLFFTVTVGGAVCVILKTEELTNMVLSNVASILALLSGIFFPVDSLGKVVSDLSNLSPMKWILNSAFNVIYDKSFENYTIIIWGLILLSIISIIVMHVNYKPEDYI</sequence>
<feature type="domain" description="ABC transmembrane type-2" evidence="6">
    <location>
        <begin position="19"/>
        <end position="244"/>
    </location>
</feature>
<comment type="caution">
    <text evidence="7">The sequence shown here is derived from an EMBL/GenBank/DDBJ whole genome shotgun (WGS) entry which is preliminary data.</text>
</comment>
<dbReference type="GO" id="GO:0140359">
    <property type="term" value="F:ABC-type transporter activity"/>
    <property type="evidence" value="ECO:0007669"/>
    <property type="project" value="InterPro"/>
</dbReference>
<evidence type="ECO:0000256" key="4">
    <source>
        <dbReference type="ARBA" id="ARBA00023136"/>
    </source>
</evidence>
<dbReference type="GO" id="GO:0005886">
    <property type="term" value="C:plasma membrane"/>
    <property type="evidence" value="ECO:0007669"/>
    <property type="project" value="UniProtKB-SubCell"/>
</dbReference>
<evidence type="ECO:0000256" key="1">
    <source>
        <dbReference type="ARBA" id="ARBA00004141"/>
    </source>
</evidence>